<dbReference type="InterPro" id="IPR044861">
    <property type="entry name" value="IPNS-like_FE2OG_OXY"/>
</dbReference>
<dbReference type="Gene3D" id="2.60.120.330">
    <property type="entry name" value="B-lactam Antibiotic, Isopenicillin N Synthase, Chain"/>
    <property type="match status" value="1"/>
</dbReference>
<dbReference type="InterPro" id="IPR027443">
    <property type="entry name" value="IPNS-like_sf"/>
</dbReference>
<gene>
    <name evidence="2" type="ORF">NCTC12993_07411</name>
</gene>
<accession>A0A485CZE6</accession>
<evidence type="ECO:0000313" key="3">
    <source>
        <dbReference type="Proteomes" id="UP000401081"/>
    </source>
</evidence>
<dbReference type="EMBL" id="CAADJD010000032">
    <property type="protein sequence ID" value="VFS90156.1"/>
    <property type="molecule type" value="Genomic_DNA"/>
</dbReference>
<keyword evidence="3" id="KW-1185">Reference proteome</keyword>
<organism evidence="2 3">
    <name type="scientific">Kluyvera cryocrescens</name>
    <name type="common">Kluyvera citrophila</name>
    <dbReference type="NCBI Taxonomy" id="580"/>
    <lineage>
        <taxon>Bacteria</taxon>
        <taxon>Pseudomonadati</taxon>
        <taxon>Pseudomonadota</taxon>
        <taxon>Gammaproteobacteria</taxon>
        <taxon>Enterobacterales</taxon>
        <taxon>Enterobacteriaceae</taxon>
        <taxon>Kluyvera</taxon>
    </lineage>
</organism>
<dbReference type="SUPFAM" id="SSF51197">
    <property type="entry name" value="Clavaminate synthase-like"/>
    <property type="match status" value="1"/>
</dbReference>
<dbReference type="AlphaFoldDB" id="A0A485CZE6"/>
<name>A0A485CZE6_KLUCR</name>
<evidence type="ECO:0000259" key="1">
    <source>
        <dbReference type="PROSITE" id="PS51471"/>
    </source>
</evidence>
<dbReference type="InterPro" id="IPR005123">
    <property type="entry name" value="Oxoglu/Fe-dep_dioxygenase_dom"/>
</dbReference>
<reference evidence="2 3" key="1">
    <citation type="submission" date="2019-03" db="EMBL/GenBank/DDBJ databases">
        <authorList>
            <consortium name="Pathogen Informatics"/>
        </authorList>
    </citation>
    <scope>NUCLEOTIDE SEQUENCE [LARGE SCALE GENOMIC DNA]</scope>
    <source>
        <strain evidence="2 3">NCTC12993</strain>
    </source>
</reference>
<dbReference type="Pfam" id="PF03171">
    <property type="entry name" value="2OG-FeII_Oxy"/>
    <property type="match status" value="1"/>
</dbReference>
<sequence length="175" mass="20292">MGEKPNEHIKLIRYPGQQETQSSTQGVGAHKDSGFLSFLLQDEQKGLQVEVSDGQWIDAKPLPGQLCGQYWRIAGNWRPTATCGPPFTAWYHHRPTSNDSPLPFSSVHNSTRWCRSIRYRKRWRERPTGRKAIRKIRCCGDVGWNYLKGRLRSHPDVAERYYRDVLRARSEQLIA</sequence>
<dbReference type="PROSITE" id="PS51471">
    <property type="entry name" value="FE2OG_OXY"/>
    <property type="match status" value="1"/>
</dbReference>
<protein>
    <submittedName>
        <fullName evidence="2">2OG-Fe(II) oxygenase superfamily</fullName>
    </submittedName>
</protein>
<feature type="domain" description="Fe2OG dioxygenase" evidence="1">
    <location>
        <begin position="4"/>
        <end position="121"/>
    </location>
</feature>
<proteinExistence type="predicted"/>
<evidence type="ECO:0000313" key="2">
    <source>
        <dbReference type="EMBL" id="VFS90156.1"/>
    </source>
</evidence>
<dbReference type="Proteomes" id="UP000401081">
    <property type="component" value="Unassembled WGS sequence"/>
</dbReference>